<evidence type="ECO:0000256" key="11">
    <source>
        <dbReference type="SAM" id="Phobius"/>
    </source>
</evidence>
<protein>
    <submittedName>
        <fullName evidence="13">Cation transporter</fullName>
    </submittedName>
</protein>
<feature type="transmembrane region" description="Helical" evidence="11">
    <location>
        <begin position="161"/>
        <end position="185"/>
    </location>
</feature>
<evidence type="ECO:0000256" key="10">
    <source>
        <dbReference type="ARBA" id="ARBA00023329"/>
    </source>
</evidence>
<dbReference type="Pfam" id="PF01545">
    <property type="entry name" value="Cation_efflux"/>
    <property type="match status" value="1"/>
</dbReference>
<evidence type="ECO:0000256" key="3">
    <source>
        <dbReference type="ARBA" id="ARBA00008731"/>
    </source>
</evidence>
<keyword evidence="10" id="KW-0968">Cytoplasmic vesicle</keyword>
<evidence type="ECO:0000256" key="4">
    <source>
        <dbReference type="ARBA" id="ARBA00022692"/>
    </source>
</evidence>
<organism evidence="13 14">
    <name type="scientific">Paraconexibacter antarcticus</name>
    <dbReference type="NCBI Taxonomy" id="2949664"/>
    <lineage>
        <taxon>Bacteria</taxon>
        <taxon>Bacillati</taxon>
        <taxon>Actinomycetota</taxon>
        <taxon>Thermoleophilia</taxon>
        <taxon>Solirubrobacterales</taxon>
        <taxon>Paraconexibacteraceae</taxon>
        <taxon>Paraconexibacter</taxon>
    </lineage>
</organism>
<evidence type="ECO:0000256" key="8">
    <source>
        <dbReference type="ARBA" id="ARBA00023018"/>
    </source>
</evidence>
<evidence type="ECO:0000256" key="2">
    <source>
        <dbReference type="ARBA" id="ARBA00004644"/>
    </source>
</evidence>
<keyword evidence="8" id="KW-0770">Synapse</keyword>
<keyword evidence="9 11" id="KW-0472">Membrane</keyword>
<feature type="transmembrane region" description="Helical" evidence="11">
    <location>
        <begin position="90"/>
        <end position="109"/>
    </location>
</feature>
<evidence type="ECO:0000256" key="9">
    <source>
        <dbReference type="ARBA" id="ARBA00023136"/>
    </source>
</evidence>
<comment type="subcellular location">
    <subcellularLocation>
        <location evidence="2">Cytoplasmic vesicle</location>
        <location evidence="2">Secretory vesicle</location>
        <location evidence="2">Synaptic vesicle membrane</location>
        <topology evidence="2">Multi-pass membrane protein</topology>
    </subcellularLocation>
    <subcellularLocation>
        <location evidence="1">Early endosome membrane</location>
    </subcellularLocation>
</comment>
<evidence type="ECO:0000256" key="1">
    <source>
        <dbReference type="ARBA" id="ARBA00004146"/>
    </source>
</evidence>
<keyword evidence="6" id="KW-0862">Zinc</keyword>
<reference evidence="13 14" key="1">
    <citation type="submission" date="2022-06" db="EMBL/GenBank/DDBJ databases">
        <title>Paraconexibacter antarcticus.</title>
        <authorList>
            <person name="Kim C.S."/>
        </authorList>
    </citation>
    <scope>NUCLEOTIDE SEQUENCE [LARGE SCALE GENOMIC DNA]</scope>
    <source>
        <strain evidence="13 14">02-257</strain>
    </source>
</reference>
<gene>
    <name evidence="13" type="ORF">NBH00_09640</name>
</gene>
<evidence type="ECO:0000313" key="14">
    <source>
        <dbReference type="Proteomes" id="UP001056035"/>
    </source>
</evidence>
<dbReference type="PANTHER" id="PTHR31937">
    <property type="entry name" value="TRANSMEMBRANE PROTEIN 163"/>
    <property type="match status" value="1"/>
</dbReference>
<keyword evidence="5" id="KW-0967">Endosome</keyword>
<sequence>MATSPLPIHHHHPASGPDRRALQARAVLLARVGLAWHVAEAAIALVAGIVASSVALIGFGADSLVEVVAGVVLLWRFGTAHPAAERRAQQLIAASFLVIAAYVGAEAVHGLVDGHRPDVSVVGIVLSAFTVVTMPLLARAKHANARRLHSSATASEARQTTICGYLSGALLVGLVANAAAGWWWADPACALVIAAACVHEARGAWRGEACCTGGCP</sequence>
<proteinExistence type="inferred from homology"/>
<dbReference type="InterPro" id="IPR027469">
    <property type="entry name" value="Cation_efflux_TMD_sf"/>
</dbReference>
<dbReference type="Gene3D" id="1.20.1510.10">
    <property type="entry name" value="Cation efflux protein transmembrane domain"/>
    <property type="match status" value="1"/>
</dbReference>
<evidence type="ECO:0000256" key="5">
    <source>
        <dbReference type="ARBA" id="ARBA00022753"/>
    </source>
</evidence>
<dbReference type="PANTHER" id="PTHR31937:SF2">
    <property type="entry name" value="TRANSMEMBRANE PROTEIN 163"/>
    <property type="match status" value="1"/>
</dbReference>
<feature type="transmembrane region" description="Helical" evidence="11">
    <location>
        <begin position="121"/>
        <end position="140"/>
    </location>
</feature>
<accession>A0ABY5DY16</accession>
<dbReference type="InterPro" id="IPR026765">
    <property type="entry name" value="Tmem163"/>
</dbReference>
<dbReference type="SUPFAM" id="SSF161111">
    <property type="entry name" value="Cation efflux protein transmembrane domain-like"/>
    <property type="match status" value="1"/>
</dbReference>
<evidence type="ECO:0000259" key="12">
    <source>
        <dbReference type="Pfam" id="PF01545"/>
    </source>
</evidence>
<dbReference type="Proteomes" id="UP001056035">
    <property type="component" value="Chromosome"/>
</dbReference>
<dbReference type="EMBL" id="CP098502">
    <property type="protein sequence ID" value="UTI66454.1"/>
    <property type="molecule type" value="Genomic_DNA"/>
</dbReference>
<feature type="domain" description="Cation efflux protein transmembrane" evidence="12">
    <location>
        <begin position="38"/>
        <end position="197"/>
    </location>
</feature>
<evidence type="ECO:0000313" key="13">
    <source>
        <dbReference type="EMBL" id="UTI66454.1"/>
    </source>
</evidence>
<comment type="similarity">
    <text evidence="3">Belongs to the TMEM163 family.</text>
</comment>
<keyword evidence="4 11" id="KW-0812">Transmembrane</keyword>
<keyword evidence="14" id="KW-1185">Reference proteome</keyword>
<dbReference type="InterPro" id="IPR058533">
    <property type="entry name" value="Cation_efflux_TM"/>
</dbReference>
<evidence type="ECO:0000256" key="7">
    <source>
        <dbReference type="ARBA" id="ARBA00022989"/>
    </source>
</evidence>
<feature type="transmembrane region" description="Helical" evidence="11">
    <location>
        <begin position="28"/>
        <end position="50"/>
    </location>
</feature>
<feature type="transmembrane region" description="Helical" evidence="11">
    <location>
        <begin position="56"/>
        <end position="78"/>
    </location>
</feature>
<name>A0ABY5DY16_9ACTN</name>
<dbReference type="RefSeq" id="WP_254573125.1">
    <property type="nucleotide sequence ID" value="NZ_CP098502.1"/>
</dbReference>
<evidence type="ECO:0000256" key="6">
    <source>
        <dbReference type="ARBA" id="ARBA00022833"/>
    </source>
</evidence>
<keyword evidence="7 11" id="KW-1133">Transmembrane helix</keyword>